<dbReference type="PANTHER" id="PTHR45754:SF3">
    <property type="entry name" value="METHYLENETETRAHYDROFOLATE REDUCTASE (NADPH)"/>
    <property type="match status" value="1"/>
</dbReference>
<dbReference type="GO" id="GO:0035999">
    <property type="term" value="P:tetrahydrofolate interconversion"/>
    <property type="evidence" value="ECO:0007669"/>
    <property type="project" value="UniProtKB-UniPathway"/>
</dbReference>
<dbReference type="EMBL" id="VNFH01000003">
    <property type="protein sequence ID" value="TVU71845.1"/>
    <property type="molecule type" value="Genomic_DNA"/>
</dbReference>
<dbReference type="GO" id="GO:0005829">
    <property type="term" value="C:cytosol"/>
    <property type="evidence" value="ECO:0007669"/>
    <property type="project" value="InterPro"/>
</dbReference>
<keyword evidence="5 12" id="KW-0285">Flavoprotein</keyword>
<dbReference type="GO" id="GO:0009086">
    <property type="term" value="P:methionine biosynthetic process"/>
    <property type="evidence" value="ECO:0007669"/>
    <property type="project" value="UniProtKB-KW"/>
</dbReference>
<proteinExistence type="inferred from homology"/>
<dbReference type="Proteomes" id="UP000319941">
    <property type="component" value="Unassembled WGS sequence"/>
</dbReference>
<evidence type="ECO:0000256" key="11">
    <source>
        <dbReference type="ARBA" id="ARBA00048628"/>
    </source>
</evidence>
<organism evidence="13 14">
    <name type="scientific">Cobetia crustatorum</name>
    <dbReference type="NCBI Taxonomy" id="553385"/>
    <lineage>
        <taxon>Bacteria</taxon>
        <taxon>Pseudomonadati</taxon>
        <taxon>Pseudomonadota</taxon>
        <taxon>Gammaproteobacteria</taxon>
        <taxon>Oceanospirillales</taxon>
        <taxon>Halomonadaceae</taxon>
        <taxon>Cobetia</taxon>
    </lineage>
</organism>
<evidence type="ECO:0000256" key="7">
    <source>
        <dbReference type="ARBA" id="ARBA00023002"/>
    </source>
</evidence>
<comment type="caution">
    <text evidence="13">The sequence shown here is derived from an EMBL/GenBank/DDBJ whole genome shotgun (WGS) entry which is preliminary data.</text>
</comment>
<dbReference type="EC" id="1.5.1.54" evidence="12"/>
<comment type="catalytic activity">
    <reaction evidence="11">
        <text>(6S)-5-methyl-5,6,7,8-tetrahydrofolate + NAD(+) = (6R)-5,10-methylene-5,6,7,8-tetrahydrofolate + NADH + H(+)</text>
        <dbReference type="Rhea" id="RHEA:19821"/>
        <dbReference type="ChEBI" id="CHEBI:15378"/>
        <dbReference type="ChEBI" id="CHEBI:15636"/>
        <dbReference type="ChEBI" id="CHEBI:18608"/>
        <dbReference type="ChEBI" id="CHEBI:57540"/>
        <dbReference type="ChEBI" id="CHEBI:57945"/>
        <dbReference type="EC" id="1.5.1.54"/>
    </reaction>
    <physiologicalReaction direction="right-to-left" evidence="11">
        <dbReference type="Rhea" id="RHEA:19823"/>
    </physiologicalReaction>
</comment>
<keyword evidence="8" id="KW-0520">NAD</keyword>
<accession>A0A558HRS6</accession>
<dbReference type="NCBIfam" id="TIGR00676">
    <property type="entry name" value="fadh2"/>
    <property type="match status" value="1"/>
</dbReference>
<dbReference type="PANTHER" id="PTHR45754">
    <property type="entry name" value="METHYLENETETRAHYDROFOLATE REDUCTASE"/>
    <property type="match status" value="1"/>
</dbReference>
<keyword evidence="6 12" id="KW-0274">FAD</keyword>
<dbReference type="InterPro" id="IPR004620">
    <property type="entry name" value="MTHF_reductase_bac"/>
</dbReference>
<sequence length="283" mass="31454">MSASEHPLGISFEFFPPNTEVGHEKLMDVRDRLAVIDPTFFSVTYGAGGSTRKRTFNTVNAVSSSGVCTAPHLSCIGSDRGELREILSEYRERGVKRLVALRGDLPSGMGARSELRYANELVEFVREETGDHFEIAVAAYPECHPQADNYQRDLENFARKMNAGANIAITQYFFTADAYFHFVERARAIGIEQPIIPGIMPITNYTKLARFSDSCGADIPRWVRKQLESYGDDSESIQKFGTEVISRMSERLLDGGAPGLHFYTLNQAEPSLNVLRNLGITSA</sequence>
<evidence type="ECO:0000256" key="1">
    <source>
        <dbReference type="ARBA" id="ARBA00001974"/>
    </source>
</evidence>
<keyword evidence="14" id="KW-1185">Reference proteome</keyword>
<evidence type="ECO:0000256" key="3">
    <source>
        <dbReference type="ARBA" id="ARBA00006743"/>
    </source>
</evidence>
<dbReference type="CDD" id="cd00537">
    <property type="entry name" value="MTHFR"/>
    <property type="match status" value="1"/>
</dbReference>
<evidence type="ECO:0000256" key="9">
    <source>
        <dbReference type="ARBA" id="ARBA00023167"/>
    </source>
</evidence>
<keyword evidence="7 12" id="KW-0560">Oxidoreductase</keyword>
<evidence type="ECO:0000313" key="13">
    <source>
        <dbReference type="EMBL" id="TVU71845.1"/>
    </source>
</evidence>
<comment type="similarity">
    <text evidence="3 12">Belongs to the methylenetetrahydrofolate reductase family.</text>
</comment>
<dbReference type="OrthoDB" id="9812555at2"/>
<evidence type="ECO:0000313" key="14">
    <source>
        <dbReference type="Proteomes" id="UP000319941"/>
    </source>
</evidence>
<dbReference type="STRING" id="553385.GCA_000591415_02934"/>
<comment type="pathway">
    <text evidence="10">Amino-acid biosynthesis; L-methionine biosynthesis via de novo pathway.</text>
</comment>
<evidence type="ECO:0000256" key="4">
    <source>
        <dbReference type="ARBA" id="ARBA00022605"/>
    </source>
</evidence>
<evidence type="ECO:0000256" key="5">
    <source>
        <dbReference type="ARBA" id="ARBA00022630"/>
    </source>
</evidence>
<evidence type="ECO:0000256" key="2">
    <source>
        <dbReference type="ARBA" id="ARBA00004777"/>
    </source>
</evidence>
<comment type="pathway">
    <text evidence="2 12">One-carbon metabolism; tetrahydrofolate interconversion.</text>
</comment>
<evidence type="ECO:0000256" key="12">
    <source>
        <dbReference type="RuleBase" id="RU003862"/>
    </source>
</evidence>
<reference evidence="13 14" key="1">
    <citation type="submission" date="2019-07" db="EMBL/GenBank/DDBJ databases">
        <title>Diversity of Bacteria from Kongsfjorden, Arctic.</title>
        <authorList>
            <person name="Yu Y."/>
        </authorList>
    </citation>
    <scope>NUCLEOTIDE SEQUENCE [LARGE SCALE GENOMIC DNA]</scope>
    <source>
        <strain evidence="13 14">SM1923</strain>
    </source>
</reference>
<protein>
    <recommendedName>
        <fullName evidence="12">Methylenetetrahydrofolate reductase</fullName>
        <ecNumber evidence="12">1.5.1.54</ecNumber>
    </recommendedName>
</protein>
<dbReference type="Pfam" id="PF02219">
    <property type="entry name" value="MTHFR"/>
    <property type="match status" value="1"/>
</dbReference>
<evidence type="ECO:0000256" key="6">
    <source>
        <dbReference type="ARBA" id="ARBA00022827"/>
    </source>
</evidence>
<name>A0A558HRS6_9GAMM</name>
<keyword evidence="4" id="KW-0028">Amino-acid biosynthesis</keyword>
<comment type="cofactor">
    <cofactor evidence="1 12">
        <name>FAD</name>
        <dbReference type="ChEBI" id="CHEBI:57692"/>
    </cofactor>
</comment>
<evidence type="ECO:0000256" key="10">
    <source>
        <dbReference type="ARBA" id="ARBA00034478"/>
    </source>
</evidence>
<keyword evidence="9" id="KW-0486">Methionine biosynthesis</keyword>
<dbReference type="GO" id="GO:0106312">
    <property type="term" value="F:methylenetetrahydrofolate reductase (NADH) activity"/>
    <property type="evidence" value="ECO:0007669"/>
    <property type="project" value="UniProtKB-EC"/>
</dbReference>
<dbReference type="InterPro" id="IPR029041">
    <property type="entry name" value="FAD-linked_oxidoreductase-like"/>
</dbReference>
<dbReference type="AlphaFoldDB" id="A0A558HRS6"/>
<dbReference type="UniPathway" id="UPA00193"/>
<dbReference type="RefSeq" id="WP_024952797.1">
    <property type="nucleotide sequence ID" value="NZ_CAWOWR010000087.1"/>
</dbReference>
<evidence type="ECO:0000256" key="8">
    <source>
        <dbReference type="ARBA" id="ARBA00023027"/>
    </source>
</evidence>
<dbReference type="GO" id="GO:0071949">
    <property type="term" value="F:FAD binding"/>
    <property type="evidence" value="ECO:0007669"/>
    <property type="project" value="TreeGrafter"/>
</dbReference>
<dbReference type="SUPFAM" id="SSF51730">
    <property type="entry name" value="FAD-linked oxidoreductase"/>
    <property type="match status" value="1"/>
</dbReference>
<dbReference type="Gene3D" id="3.20.20.220">
    <property type="match status" value="1"/>
</dbReference>
<dbReference type="InterPro" id="IPR003171">
    <property type="entry name" value="Mehydrof_redctse-like"/>
</dbReference>
<gene>
    <name evidence="13" type="primary">metF</name>
    <name evidence="13" type="ORF">FQP86_04735</name>
</gene>